<accession>A0A1F6CL35</accession>
<reference evidence="1 2" key="1">
    <citation type="journal article" date="2016" name="Nat. Commun.">
        <title>Thousands of microbial genomes shed light on interconnected biogeochemical processes in an aquifer system.</title>
        <authorList>
            <person name="Anantharaman K."/>
            <person name="Brown C.T."/>
            <person name="Hug L.A."/>
            <person name="Sharon I."/>
            <person name="Castelle C.J."/>
            <person name="Probst A.J."/>
            <person name="Thomas B.C."/>
            <person name="Singh A."/>
            <person name="Wilkins M.J."/>
            <person name="Karaoz U."/>
            <person name="Brodie E.L."/>
            <person name="Williams K.H."/>
            <person name="Hubbard S.S."/>
            <person name="Banfield J.F."/>
        </authorList>
    </citation>
    <scope>NUCLEOTIDE SEQUENCE [LARGE SCALE GENOMIC DNA]</scope>
</reference>
<dbReference type="AlphaFoldDB" id="A0A1F6CL35"/>
<protein>
    <submittedName>
        <fullName evidence="1">Uncharacterized protein</fullName>
    </submittedName>
</protein>
<dbReference type="Proteomes" id="UP000176445">
    <property type="component" value="Unassembled WGS sequence"/>
</dbReference>
<proteinExistence type="predicted"/>
<evidence type="ECO:0000313" key="1">
    <source>
        <dbReference type="EMBL" id="OGG49747.1"/>
    </source>
</evidence>
<sequence>MNGEPTNHEILEAIQTFSSSVDQRFDRVDQRLDRVEATMVTKDYLDEKLADLRGDLVVLTRKEDAKVRTLVEILRERKVLTDDDAKRILSMEPFPQLAL</sequence>
<evidence type="ECO:0000313" key="2">
    <source>
        <dbReference type="Proteomes" id="UP000176445"/>
    </source>
</evidence>
<comment type="caution">
    <text evidence="1">The sequence shown here is derived from an EMBL/GenBank/DDBJ whole genome shotgun (WGS) entry which is preliminary data.</text>
</comment>
<gene>
    <name evidence="1" type="ORF">A2704_06965</name>
</gene>
<name>A0A1F6CL35_9BACT</name>
<organism evidence="1 2">
    <name type="scientific">Candidatus Kaiserbacteria bacterium RIFCSPHIGHO2_01_FULL_54_36b</name>
    <dbReference type="NCBI Taxonomy" id="1798483"/>
    <lineage>
        <taxon>Bacteria</taxon>
        <taxon>Candidatus Kaiseribacteriota</taxon>
    </lineage>
</organism>
<dbReference type="EMBL" id="MFKW01000068">
    <property type="protein sequence ID" value="OGG49747.1"/>
    <property type="molecule type" value="Genomic_DNA"/>
</dbReference>